<evidence type="ECO:0008006" key="4">
    <source>
        <dbReference type="Google" id="ProtNLM"/>
    </source>
</evidence>
<dbReference type="Proteomes" id="UP001161390">
    <property type="component" value="Unassembled WGS sequence"/>
</dbReference>
<proteinExistence type="predicted"/>
<keyword evidence="1" id="KW-0732">Signal</keyword>
<accession>A0ABQ5V2G4</accession>
<reference evidence="2" key="2">
    <citation type="submission" date="2023-01" db="EMBL/GenBank/DDBJ databases">
        <title>Draft genome sequence of Algimonas porphyrae strain NBRC 108216.</title>
        <authorList>
            <person name="Sun Q."/>
            <person name="Mori K."/>
        </authorList>
    </citation>
    <scope>NUCLEOTIDE SEQUENCE</scope>
    <source>
        <strain evidence="2">NBRC 108216</strain>
    </source>
</reference>
<gene>
    <name evidence="2" type="ORF">GCM10007854_21070</name>
</gene>
<feature type="chain" id="PRO_5047165227" description="PRC-barrel domain-containing protein" evidence="1">
    <location>
        <begin position="24"/>
        <end position="129"/>
    </location>
</feature>
<feature type="signal peptide" evidence="1">
    <location>
        <begin position="1"/>
        <end position="23"/>
    </location>
</feature>
<evidence type="ECO:0000313" key="2">
    <source>
        <dbReference type="EMBL" id="GLQ21152.1"/>
    </source>
</evidence>
<organism evidence="2 3">
    <name type="scientific">Algimonas porphyrae</name>
    <dbReference type="NCBI Taxonomy" id="1128113"/>
    <lineage>
        <taxon>Bacteria</taxon>
        <taxon>Pseudomonadati</taxon>
        <taxon>Pseudomonadota</taxon>
        <taxon>Alphaproteobacteria</taxon>
        <taxon>Maricaulales</taxon>
        <taxon>Robiginitomaculaceae</taxon>
        <taxon>Algimonas</taxon>
    </lineage>
</organism>
<comment type="caution">
    <text evidence="2">The sequence shown here is derived from an EMBL/GenBank/DDBJ whole genome shotgun (WGS) entry which is preliminary data.</text>
</comment>
<evidence type="ECO:0000313" key="3">
    <source>
        <dbReference type="Proteomes" id="UP001161390"/>
    </source>
</evidence>
<name>A0ABQ5V2G4_9PROT</name>
<evidence type="ECO:0000256" key="1">
    <source>
        <dbReference type="SAM" id="SignalP"/>
    </source>
</evidence>
<reference evidence="2" key="1">
    <citation type="journal article" date="2014" name="Int. J. Syst. Evol. Microbiol.">
        <title>Complete genome of a new Firmicutes species belonging to the dominant human colonic microbiota ('Ruminococcus bicirculans') reveals two chromosomes and a selective capacity to utilize plant glucans.</title>
        <authorList>
            <consortium name="NISC Comparative Sequencing Program"/>
            <person name="Wegmann U."/>
            <person name="Louis P."/>
            <person name="Goesmann A."/>
            <person name="Henrissat B."/>
            <person name="Duncan S.H."/>
            <person name="Flint H.J."/>
        </authorList>
    </citation>
    <scope>NUCLEOTIDE SEQUENCE</scope>
    <source>
        <strain evidence="2">NBRC 108216</strain>
    </source>
</reference>
<dbReference type="EMBL" id="BSNJ01000004">
    <property type="protein sequence ID" value="GLQ21152.1"/>
    <property type="molecule type" value="Genomic_DNA"/>
</dbReference>
<dbReference type="RefSeq" id="WP_284372412.1">
    <property type="nucleotide sequence ID" value="NZ_BSNJ01000004.1"/>
</dbReference>
<sequence length="129" mass="14017">MKTFIATATGLLVATGFAATAQAGGMVDKSKTEAKADTQVVQTIDADGQVGQLTIFEVDTNDRTTAVLGAFEQQNTDAYIVADNEGDLYINHLIPISELPDPYLDVDTEETYTIEYKGMTFTNRIVEQD</sequence>
<protein>
    <recommendedName>
        <fullName evidence="4">PRC-barrel domain-containing protein</fullName>
    </recommendedName>
</protein>
<keyword evidence="3" id="KW-1185">Reference proteome</keyword>